<dbReference type="Gene3D" id="1.10.10.10">
    <property type="entry name" value="Winged helix-like DNA-binding domain superfamily/Winged helix DNA-binding domain"/>
    <property type="match status" value="1"/>
</dbReference>
<dbReference type="PANTHER" id="PTHR34293">
    <property type="entry name" value="HTH-TYPE TRANSCRIPTIONAL REGULATOR TRMBL2"/>
    <property type="match status" value="1"/>
</dbReference>
<comment type="caution">
    <text evidence="2">The sequence shown here is derived from an EMBL/GenBank/DDBJ whole genome shotgun (WGS) entry which is preliminary data.</text>
</comment>
<dbReference type="EMBL" id="WVUH01000003">
    <property type="protein sequence ID" value="MBO4204625.1"/>
    <property type="molecule type" value="Genomic_DNA"/>
</dbReference>
<dbReference type="CDD" id="cd06170">
    <property type="entry name" value="LuxR_C_like"/>
    <property type="match status" value="1"/>
</dbReference>
<sequence>MWELLGLQEHDEIVYRQDVVDPGADVSRVAEATGLSPEAVTASRHRLVQCGLLRMTTGGTISATPAGPSFVTERLRGELDAEYARKRGQLAVFQAEMTRLVSERLFAPSPWPESGPLVHRLPNLDAAVVKLVELMHCVRREVIGVEPGSGQLPGNVLDGVRAAELAALSRGIRVRTIYPPTDLAHPAIRRRVEAKIRAGGAVRTIATASPRLFVFDRSVAVLLDEQGPGPDNALLVRETALVRTVNSLFESWWALARDAEPLLAGSSEELSVQDKIMLRLLGDGLKDETVAKRLGVSVRTVRRKVSDVLQRLPADSRFQAGVRAVRRGWI</sequence>
<dbReference type="InterPro" id="IPR051797">
    <property type="entry name" value="TrmB-like"/>
</dbReference>
<name>A0ABS3VJB7_MICEH</name>
<gene>
    <name evidence="2" type="ORF">GSF22_01155</name>
</gene>
<evidence type="ECO:0000313" key="3">
    <source>
        <dbReference type="Proteomes" id="UP000823521"/>
    </source>
</evidence>
<organism evidence="2 3">
    <name type="scientific">Micromonospora echinofusca</name>
    <dbReference type="NCBI Taxonomy" id="47858"/>
    <lineage>
        <taxon>Bacteria</taxon>
        <taxon>Bacillati</taxon>
        <taxon>Actinomycetota</taxon>
        <taxon>Actinomycetes</taxon>
        <taxon>Micromonosporales</taxon>
        <taxon>Micromonosporaceae</taxon>
        <taxon>Micromonospora</taxon>
    </lineage>
</organism>
<dbReference type="RefSeq" id="WP_208810778.1">
    <property type="nucleotide sequence ID" value="NZ_WVUH01000003.1"/>
</dbReference>
<dbReference type="InterPro" id="IPR000792">
    <property type="entry name" value="Tscrpt_reg_LuxR_C"/>
</dbReference>
<dbReference type="PROSITE" id="PS50043">
    <property type="entry name" value="HTH_LUXR_2"/>
    <property type="match status" value="1"/>
</dbReference>
<proteinExistence type="predicted"/>
<dbReference type="Pfam" id="PF00196">
    <property type="entry name" value="GerE"/>
    <property type="match status" value="1"/>
</dbReference>
<dbReference type="InterPro" id="IPR016032">
    <property type="entry name" value="Sig_transdc_resp-reg_C-effctor"/>
</dbReference>
<evidence type="ECO:0000259" key="1">
    <source>
        <dbReference type="PROSITE" id="PS50043"/>
    </source>
</evidence>
<dbReference type="InterPro" id="IPR036388">
    <property type="entry name" value="WH-like_DNA-bd_sf"/>
</dbReference>
<protein>
    <recommendedName>
        <fullName evidence="1">HTH luxR-type domain-containing protein</fullName>
    </recommendedName>
</protein>
<keyword evidence="3" id="KW-1185">Reference proteome</keyword>
<dbReference type="SUPFAM" id="SSF46894">
    <property type="entry name" value="C-terminal effector domain of the bipartite response regulators"/>
    <property type="match status" value="1"/>
</dbReference>
<accession>A0ABS3VJB7</accession>
<evidence type="ECO:0000313" key="2">
    <source>
        <dbReference type="EMBL" id="MBO4204625.1"/>
    </source>
</evidence>
<reference evidence="2 3" key="1">
    <citation type="submission" date="2019-12" db="EMBL/GenBank/DDBJ databases">
        <title>Whole genome sequencing of endophytic Actinobacterium Micromonospora sp. MPMI6T.</title>
        <authorList>
            <person name="Evv R."/>
            <person name="Podile A.R."/>
        </authorList>
    </citation>
    <scope>NUCLEOTIDE SEQUENCE [LARGE SCALE GENOMIC DNA]</scope>
    <source>
        <strain evidence="2 3">MPMI6</strain>
    </source>
</reference>
<feature type="domain" description="HTH luxR-type" evidence="1">
    <location>
        <begin position="263"/>
        <end position="328"/>
    </location>
</feature>
<dbReference type="SMART" id="SM00421">
    <property type="entry name" value="HTH_LUXR"/>
    <property type="match status" value="1"/>
</dbReference>
<dbReference type="PANTHER" id="PTHR34293:SF1">
    <property type="entry name" value="HTH-TYPE TRANSCRIPTIONAL REGULATOR TRMBL2"/>
    <property type="match status" value="1"/>
</dbReference>
<dbReference type="Proteomes" id="UP000823521">
    <property type="component" value="Unassembled WGS sequence"/>
</dbReference>